<dbReference type="Gene3D" id="1.10.357.10">
    <property type="entry name" value="Tetracycline Repressor, domain 2"/>
    <property type="match status" value="1"/>
</dbReference>
<dbReference type="PROSITE" id="PS50977">
    <property type="entry name" value="HTH_TETR_2"/>
    <property type="match status" value="1"/>
</dbReference>
<dbReference type="Pfam" id="PF00440">
    <property type="entry name" value="TetR_N"/>
    <property type="match status" value="1"/>
</dbReference>
<dbReference type="GO" id="GO:0000976">
    <property type="term" value="F:transcription cis-regulatory region binding"/>
    <property type="evidence" value="ECO:0007669"/>
    <property type="project" value="TreeGrafter"/>
</dbReference>
<dbReference type="KEGG" id="parq:DSM112329_00335"/>
<dbReference type="Gene3D" id="1.10.10.60">
    <property type="entry name" value="Homeodomain-like"/>
    <property type="match status" value="1"/>
</dbReference>
<evidence type="ECO:0000256" key="3">
    <source>
        <dbReference type="ARBA" id="ARBA00023163"/>
    </source>
</evidence>
<dbReference type="InterPro" id="IPR023772">
    <property type="entry name" value="DNA-bd_HTH_TetR-type_CS"/>
</dbReference>
<protein>
    <recommendedName>
        <fullName evidence="5">HTH tetR-type domain-containing protein</fullName>
    </recommendedName>
</protein>
<evidence type="ECO:0000313" key="6">
    <source>
        <dbReference type="EMBL" id="XAY03516.1"/>
    </source>
</evidence>
<proteinExistence type="predicted"/>
<dbReference type="PANTHER" id="PTHR30055">
    <property type="entry name" value="HTH-TYPE TRANSCRIPTIONAL REGULATOR RUTR"/>
    <property type="match status" value="1"/>
</dbReference>
<dbReference type="GO" id="GO:0003700">
    <property type="term" value="F:DNA-binding transcription factor activity"/>
    <property type="evidence" value="ECO:0007669"/>
    <property type="project" value="TreeGrafter"/>
</dbReference>
<keyword evidence="1" id="KW-0805">Transcription regulation</keyword>
<evidence type="ECO:0000256" key="2">
    <source>
        <dbReference type="ARBA" id="ARBA00023125"/>
    </source>
</evidence>
<evidence type="ECO:0000256" key="1">
    <source>
        <dbReference type="ARBA" id="ARBA00023015"/>
    </source>
</evidence>
<dbReference type="InterPro" id="IPR001647">
    <property type="entry name" value="HTH_TetR"/>
</dbReference>
<evidence type="ECO:0000259" key="5">
    <source>
        <dbReference type="PROSITE" id="PS50977"/>
    </source>
</evidence>
<reference evidence="6" key="1">
    <citation type="submission" date="2022-12" db="EMBL/GenBank/DDBJ databases">
        <title>Paraconexibacter alkalitolerans sp. nov. and Baekduia alba sp. nov., isolated from soil and emended description of the genera Paraconexibacter (Chun et al., 2020) and Baekduia (An et al., 2020).</title>
        <authorList>
            <person name="Vieira S."/>
            <person name="Huber K.J."/>
            <person name="Geppert A."/>
            <person name="Wolf J."/>
            <person name="Neumann-Schaal M."/>
            <person name="Muesken M."/>
            <person name="Overmann J."/>
        </authorList>
    </citation>
    <scope>NUCLEOTIDE SEQUENCE</scope>
    <source>
        <strain evidence="6">AEG42_29</strain>
    </source>
</reference>
<sequence>MARNPLRLETPERHALLTAHFVRVVEELIEAGESYSDFSVERLIRAGDVSRATFYSYFESKSGLLQAMVKDITSEISQAGFAWWDAPSSMTRDDLREALRPSVLAYLEHKTLLRAVAEAAAYDEDIRATYGALMTDTIARLGAHIAAGQADGSVAAELDQEHTATWVVWMLERGLYQSVSLAESGAVDRWVESLTDIIWRTLYAGCR</sequence>
<feature type="DNA-binding region" description="H-T-H motif" evidence="4">
    <location>
        <begin position="39"/>
        <end position="58"/>
    </location>
</feature>
<dbReference type="InterPro" id="IPR036271">
    <property type="entry name" value="Tet_transcr_reg_TetR-rel_C_sf"/>
</dbReference>
<dbReference type="InterPro" id="IPR049397">
    <property type="entry name" value="EthR_C"/>
</dbReference>
<accession>A0AAU7AQ74</accession>
<name>A0AAU7AQ74_9ACTN</name>
<dbReference type="PROSITE" id="PS01081">
    <property type="entry name" value="HTH_TETR_1"/>
    <property type="match status" value="1"/>
</dbReference>
<keyword evidence="3" id="KW-0804">Transcription</keyword>
<dbReference type="InterPro" id="IPR009057">
    <property type="entry name" value="Homeodomain-like_sf"/>
</dbReference>
<evidence type="ECO:0000256" key="4">
    <source>
        <dbReference type="PROSITE-ProRule" id="PRU00335"/>
    </source>
</evidence>
<dbReference type="SUPFAM" id="SSF46689">
    <property type="entry name" value="Homeodomain-like"/>
    <property type="match status" value="1"/>
</dbReference>
<gene>
    <name evidence="6" type="ORF">DSM112329_00335</name>
</gene>
<dbReference type="InterPro" id="IPR050109">
    <property type="entry name" value="HTH-type_TetR-like_transc_reg"/>
</dbReference>
<dbReference type="AlphaFoldDB" id="A0AAU7AQ74"/>
<organism evidence="6">
    <name type="scientific">Paraconexibacter sp. AEG42_29</name>
    <dbReference type="NCBI Taxonomy" id="2997339"/>
    <lineage>
        <taxon>Bacteria</taxon>
        <taxon>Bacillati</taxon>
        <taxon>Actinomycetota</taxon>
        <taxon>Thermoleophilia</taxon>
        <taxon>Solirubrobacterales</taxon>
        <taxon>Paraconexibacteraceae</taxon>
        <taxon>Paraconexibacter</taxon>
    </lineage>
</organism>
<dbReference type="RefSeq" id="WP_354700072.1">
    <property type="nucleotide sequence ID" value="NZ_CP114014.1"/>
</dbReference>
<dbReference type="EMBL" id="CP114014">
    <property type="protein sequence ID" value="XAY03516.1"/>
    <property type="molecule type" value="Genomic_DNA"/>
</dbReference>
<keyword evidence="2 4" id="KW-0238">DNA-binding</keyword>
<dbReference type="SUPFAM" id="SSF48498">
    <property type="entry name" value="Tetracyclin repressor-like, C-terminal domain"/>
    <property type="match status" value="1"/>
</dbReference>
<dbReference type="PANTHER" id="PTHR30055:SF234">
    <property type="entry name" value="HTH-TYPE TRANSCRIPTIONAL REGULATOR BETI"/>
    <property type="match status" value="1"/>
</dbReference>
<feature type="domain" description="HTH tetR-type" evidence="5">
    <location>
        <begin position="15"/>
        <end position="76"/>
    </location>
</feature>
<dbReference type="Pfam" id="PF21313">
    <property type="entry name" value="EthR_C"/>
    <property type="match status" value="1"/>
</dbReference>